<dbReference type="EMBL" id="JAMZIH010000226">
    <property type="protein sequence ID" value="KAJ1679698.1"/>
    <property type="molecule type" value="Genomic_DNA"/>
</dbReference>
<organism evidence="1 2">
    <name type="scientific">Spiromyces aspiralis</name>
    <dbReference type="NCBI Taxonomy" id="68401"/>
    <lineage>
        <taxon>Eukaryota</taxon>
        <taxon>Fungi</taxon>
        <taxon>Fungi incertae sedis</taxon>
        <taxon>Zoopagomycota</taxon>
        <taxon>Kickxellomycotina</taxon>
        <taxon>Kickxellomycetes</taxon>
        <taxon>Kickxellales</taxon>
        <taxon>Kickxellaceae</taxon>
        <taxon>Spiromyces</taxon>
    </lineage>
</organism>
<accession>A0ACC1HVD0</accession>
<protein>
    <submittedName>
        <fullName evidence="1">PHO85 cyclin-1</fullName>
    </submittedName>
</protein>
<name>A0ACC1HVD0_9FUNG</name>
<comment type="caution">
    <text evidence="1">The sequence shown here is derived from an EMBL/GenBank/DDBJ whole genome shotgun (WGS) entry which is preliminary data.</text>
</comment>
<feature type="non-terminal residue" evidence="1">
    <location>
        <position position="1"/>
    </location>
</feature>
<gene>
    <name evidence="1" type="primary">PCL1</name>
    <name evidence="1" type="ORF">EV182_001515</name>
</gene>
<keyword evidence="2" id="KW-1185">Reference proteome</keyword>
<dbReference type="Proteomes" id="UP001145114">
    <property type="component" value="Unassembled WGS sequence"/>
</dbReference>
<proteinExistence type="predicted"/>
<evidence type="ECO:0000313" key="1">
    <source>
        <dbReference type="EMBL" id="KAJ1679698.1"/>
    </source>
</evidence>
<reference evidence="1" key="1">
    <citation type="submission" date="2022-06" db="EMBL/GenBank/DDBJ databases">
        <title>Phylogenomic reconstructions and comparative analyses of Kickxellomycotina fungi.</title>
        <authorList>
            <person name="Reynolds N.K."/>
            <person name="Stajich J.E."/>
            <person name="Barry K."/>
            <person name="Grigoriev I.V."/>
            <person name="Crous P."/>
            <person name="Smith M.E."/>
        </authorList>
    </citation>
    <scope>NUCLEOTIDE SEQUENCE</scope>
    <source>
        <strain evidence="1">RSA 2271</strain>
    </source>
</reference>
<evidence type="ECO:0000313" key="2">
    <source>
        <dbReference type="Proteomes" id="UP001145114"/>
    </source>
</evidence>
<sequence length="687" mass="73419">IIAEYARNVIQCTPSNSLSHISSPPVTPSDSTAASPSGVAPLNCFIANLVERSRVQAGTLICTLVYLNRLKQRLPKDARGMECTCHRIFLAALIITGKYLNDTSPKNKYWARYSNAFSVPEVNLMETQLLLLLDFELRISIEDLEWAAAVFYPIVASKLPLTPTTPNLLSHTAESTNCSLSAKQTPLDSVRPYPPSLSVRSHQHQYVKLTKTVDCPAPASSSPIPNFSKDNTIDYGVGNPGADHHLPQTAAETALQQQRQQYATTQLQTTDTAAAKPYTGDTSSKLTVNTGAVAAASANDTSGSRSVGQPQPVAKPDWAAAYSQCFTGSSSSLVRPRVSKPRTSHATMGLATASHAMSTDAFPIISTASRSAGGEDVPIRPSPKKRAITKMHTEDVPYPSPIYTSFSSSTTANSLSPTTATTSLALSRAVSRDVSQATLSYENSILTSRIQNLDLFKSATPDRSTTSLAGTLVSGSTPSPSSMPSPIPAKRATNPKLFARFNADVLVSHVVCSSTIPNNGNNGGNDNAGSVGLTAVPVIGPVPAEAKQRGLNSKLKKDKQAKSAHLHYQHSRADSNEESLREESRRCLTISPGSDESAVQQQQQHYHQGSLRPNKRPSASGLKSKLFTPISAWFKSSRAHHPYTSLQEQQQQPQQGANSSLVADLGNEGGNKLSMSVTTAAAPTRSF</sequence>